<evidence type="ECO:0000256" key="1">
    <source>
        <dbReference type="SAM" id="MobiDB-lite"/>
    </source>
</evidence>
<gene>
    <name evidence="2" type="ORF">V1477_015164</name>
</gene>
<organism evidence="2 3">
    <name type="scientific">Vespula maculifrons</name>
    <name type="common">Eastern yellow jacket</name>
    <name type="synonym">Wasp</name>
    <dbReference type="NCBI Taxonomy" id="7453"/>
    <lineage>
        <taxon>Eukaryota</taxon>
        <taxon>Metazoa</taxon>
        <taxon>Ecdysozoa</taxon>
        <taxon>Arthropoda</taxon>
        <taxon>Hexapoda</taxon>
        <taxon>Insecta</taxon>
        <taxon>Pterygota</taxon>
        <taxon>Neoptera</taxon>
        <taxon>Endopterygota</taxon>
        <taxon>Hymenoptera</taxon>
        <taxon>Apocrita</taxon>
        <taxon>Aculeata</taxon>
        <taxon>Vespoidea</taxon>
        <taxon>Vespidae</taxon>
        <taxon>Vespinae</taxon>
        <taxon>Vespula</taxon>
    </lineage>
</organism>
<evidence type="ECO:0000313" key="3">
    <source>
        <dbReference type="Proteomes" id="UP001607303"/>
    </source>
</evidence>
<keyword evidence="3" id="KW-1185">Reference proteome</keyword>
<feature type="region of interest" description="Disordered" evidence="1">
    <location>
        <begin position="26"/>
        <end position="62"/>
    </location>
</feature>
<reference evidence="2 3" key="1">
    <citation type="journal article" date="2024" name="Ann. Entomol. Soc. Am.">
        <title>Genomic analyses of the southern and eastern yellowjacket wasps (Hymenoptera: Vespidae) reveal evolutionary signatures of social life.</title>
        <authorList>
            <person name="Catto M.A."/>
            <person name="Caine P.B."/>
            <person name="Orr S.E."/>
            <person name="Hunt B.G."/>
            <person name="Goodisman M.A.D."/>
        </authorList>
    </citation>
    <scope>NUCLEOTIDE SEQUENCE [LARGE SCALE GENOMIC DNA]</scope>
    <source>
        <strain evidence="2">232</strain>
        <tissue evidence="2">Head and thorax</tissue>
    </source>
</reference>
<evidence type="ECO:0000313" key="2">
    <source>
        <dbReference type="EMBL" id="KAL2732923.1"/>
    </source>
</evidence>
<name>A0ABD2BJI0_VESMC</name>
<protein>
    <submittedName>
        <fullName evidence="2">Uncharacterized protein</fullName>
    </submittedName>
</protein>
<accession>A0ABD2BJI0</accession>
<dbReference type="AlphaFoldDB" id="A0ABD2BJI0"/>
<comment type="caution">
    <text evidence="2">The sequence shown here is derived from an EMBL/GenBank/DDBJ whole genome shotgun (WGS) entry which is preliminary data.</text>
</comment>
<sequence length="62" mass="7088">MDVLNIVLLDENQNTKIELDFSILNEGDQPKAPSQRPTTKGPIRKLTRKQLIAKGSERNWNN</sequence>
<dbReference type="Proteomes" id="UP001607303">
    <property type="component" value="Unassembled WGS sequence"/>
</dbReference>
<proteinExistence type="predicted"/>
<dbReference type="EMBL" id="JAYRBN010000075">
    <property type="protein sequence ID" value="KAL2732923.1"/>
    <property type="molecule type" value="Genomic_DNA"/>
</dbReference>